<dbReference type="RefSeq" id="WP_016167867.1">
    <property type="nucleotide sequence ID" value="NZ_JHZG01000042.1"/>
</dbReference>
<dbReference type="PATRIC" id="fig|1120927.3.peg.2762"/>
<feature type="coiled-coil region" evidence="1">
    <location>
        <begin position="665"/>
        <end position="707"/>
    </location>
</feature>
<reference evidence="3 4" key="1">
    <citation type="submission" date="2013-03" db="EMBL/GenBank/DDBJ databases">
        <title>The Genome Sequence of Acinetobacter tandoii CIP 107469.</title>
        <authorList>
            <consortium name="The Broad Institute Genome Sequencing Platform"/>
            <consortium name="The Broad Institute Genome Sequencing Center for Infectious Disease"/>
            <person name="Cerqueira G."/>
            <person name="Feldgarden M."/>
            <person name="Courvalin P."/>
            <person name="Perichon B."/>
            <person name="Grillot-Courvalin C."/>
            <person name="Clermont D."/>
            <person name="Rocha E."/>
            <person name="Yoon E.-J."/>
            <person name="Nemec A."/>
            <person name="Walker B."/>
            <person name="Young S.K."/>
            <person name="Zeng Q."/>
            <person name="Gargeya S."/>
            <person name="Fitzgerald M."/>
            <person name="Haas B."/>
            <person name="Abouelleil A."/>
            <person name="Alvarado L."/>
            <person name="Arachchi H.M."/>
            <person name="Berlin A.M."/>
            <person name="Chapman S.B."/>
            <person name="Dewar J."/>
            <person name="Goldberg J."/>
            <person name="Griggs A."/>
            <person name="Gujja S."/>
            <person name="Hansen M."/>
            <person name="Howarth C."/>
            <person name="Imamovic A."/>
            <person name="Larimer J."/>
            <person name="McCowan C."/>
            <person name="Murphy C."/>
            <person name="Neiman D."/>
            <person name="Pearson M."/>
            <person name="Priest M."/>
            <person name="Roberts A."/>
            <person name="Saif S."/>
            <person name="Shea T."/>
            <person name="Sisk P."/>
            <person name="Sykes S."/>
            <person name="Wortman J."/>
            <person name="Nusbaum C."/>
            <person name="Birren B."/>
        </authorList>
    </citation>
    <scope>NUCLEOTIDE SEQUENCE [LARGE SCALE GENOMIC DNA]</scope>
    <source>
        <strain evidence="3 4">CIP 107469</strain>
    </source>
</reference>
<dbReference type="InterPro" id="IPR013491">
    <property type="entry name" value="Tape_meas_N"/>
</dbReference>
<dbReference type="OrthoDB" id="6174294at2"/>
<gene>
    <name evidence="3" type="ORF">I593_02839</name>
</gene>
<feature type="coiled-coil region" evidence="1">
    <location>
        <begin position="78"/>
        <end position="132"/>
    </location>
</feature>
<proteinExistence type="predicted"/>
<dbReference type="Proteomes" id="UP000016201">
    <property type="component" value="Unassembled WGS sequence"/>
</dbReference>
<feature type="coiled-coil region" evidence="1">
    <location>
        <begin position="806"/>
        <end position="859"/>
    </location>
</feature>
<evidence type="ECO:0000259" key="2">
    <source>
        <dbReference type="Pfam" id="PF20155"/>
    </source>
</evidence>
<feature type="coiled-coil region" evidence="1">
    <location>
        <begin position="897"/>
        <end position="985"/>
    </location>
</feature>
<sequence length="1295" mass="138810">MSGKNLTFKLVMDADTKDYVSNTKQAQDVTIKVFDTIKSEAQKVKVTELVQGLHEATKEITDLGDKSTISGTKIREMSMQSQQMVASLNNELVEAQAELVRLSQSKASPTDISNAINRVADLKSSIQDVQAAFGSYQSVATNAMTGLDKATSEVIAELQRFTTVDLTEITTEVQNVTRAIESMGDGAVISTKEVERISTVGAAAIDSLERELLSARNAWQALIDAGDNVTLEELNAAKERVTSLERALNLADNSMSDFRAATQQAVPIIDSLDHALEGTNQELAETGTTSEAVAHNIEGLKTGFTALTGALAALGIGVTAQEMAQTTDNYKNLIATLKIAVGEYGNLEQALDDVIAVAIRTNSNLEATANLYAKLLKAGKEFELTQKDALQLTEVINMAIQVSGTSAESAEAALFQLNQAIGSGVLRGEEYASVLEQAPRLAEAMADGLGVTIGKLKEFADNGKLTTDVVTKALLSQTRTISAEFEKFPLTIGKSTENLKTSWMVYLGELDRTHGISQRVAEAIKYIAENLDQLVSTLTFAAQAFIAYKALGMAAVFLDKANSVRAASLAVQQETVAVVANTQAQLANANAARANAVAHTGIKASVETALPTFSRMSSGLTGVISRFGAYGAATAAVIVTGSMVKDLFVDTGEAIGELVAKGWLLINGNKTLEQSEKELAAQEELSKKKVEEAAEAHKRKAAATELAKNAALGLNEASKQMVDEFDKQVKAGESVVNVLENIAKSFNFDTATGINNGITALIALQTQGKATGEQIQAALSGILKDEDLVAFQGKLAAIPVNIEKQIEATNAKVKAKQLELDNWKKANQDMEYQAWLKSVAKYQDDITKLQAEASSLHVQYANSVKSAAMVQGAVLDEAIRRTGLSYEELKGESTEAFNKANNDVRILVQNLGELESEGVDVSRALGSSISNAIDTSTNQQEIEELKKRIESLRSKLGEKVADGLLRQAEQQLIDLKKRTDEATAGVNSVAEAFSVFGMETPEQLKVVAAKYKEAFETLKSSGSATLNQQQEAFKQYAEKAIAANKGVADSMILSQARMVDMKVEVDSTGKASVTAMNDLTSANERVGDSARSAISGYRELGDAVKQEAKSSIEAWNEMMDARSKAEKENKTQRVGADFTTYNVMDIQSKLSGMGYDEAEAVKIAKNILNQGLEIDKNKARDARARGDEYTAKAFEKLLNNGQTSAFGTQKVNELLARYMSGQGSATAGTKSAAVNALAPEVNVAVPTTNVEQSKERVVQNNITINGKTISVPVTESSQGSFDEFLSELEQLKRAM</sequence>
<evidence type="ECO:0000313" key="4">
    <source>
        <dbReference type="Proteomes" id="UP000016201"/>
    </source>
</evidence>
<evidence type="ECO:0000313" key="3">
    <source>
        <dbReference type="EMBL" id="EOR06021.1"/>
    </source>
</evidence>
<feature type="domain" description="Tape measure protein N-terminal" evidence="2">
    <location>
        <begin position="321"/>
        <end position="511"/>
    </location>
</feature>
<organism evidence="3 4">
    <name type="scientific">Acinetobacter tandoii DSM 14970 = CIP 107469</name>
    <dbReference type="NCBI Taxonomy" id="1120927"/>
    <lineage>
        <taxon>Bacteria</taxon>
        <taxon>Pseudomonadati</taxon>
        <taxon>Pseudomonadota</taxon>
        <taxon>Gammaproteobacteria</taxon>
        <taxon>Moraxellales</taxon>
        <taxon>Moraxellaceae</taxon>
        <taxon>Acinetobacter</taxon>
    </lineage>
</organism>
<comment type="caution">
    <text evidence="3">The sequence shown here is derived from an EMBL/GenBank/DDBJ whole genome shotgun (WGS) entry which is preliminary data.</text>
</comment>
<accession>R9B0U4</accession>
<evidence type="ECO:0000256" key="1">
    <source>
        <dbReference type="SAM" id="Coils"/>
    </source>
</evidence>
<protein>
    <recommendedName>
        <fullName evidence="2">Tape measure protein N-terminal domain-containing protein</fullName>
    </recommendedName>
</protein>
<name>R9B0U4_9GAMM</name>
<dbReference type="eggNOG" id="COG5281">
    <property type="taxonomic scope" value="Bacteria"/>
</dbReference>
<keyword evidence="1" id="KW-0175">Coiled coil</keyword>
<dbReference type="Pfam" id="PF20155">
    <property type="entry name" value="TMP_3"/>
    <property type="match status" value="1"/>
</dbReference>
<keyword evidence="4" id="KW-1185">Reference proteome</keyword>
<dbReference type="EMBL" id="AQFM01000040">
    <property type="protein sequence ID" value="EOR06021.1"/>
    <property type="molecule type" value="Genomic_DNA"/>
</dbReference>
<dbReference type="NCBIfam" id="TIGR02675">
    <property type="entry name" value="tape_meas_nterm"/>
    <property type="match status" value="1"/>
</dbReference>